<dbReference type="STRING" id="1291052.FC18_GL000009"/>
<proteinExistence type="predicted"/>
<dbReference type="OrthoDB" id="2329875at2"/>
<dbReference type="InterPro" id="IPR035901">
    <property type="entry name" value="GIY-YIG_endonuc_sf"/>
</dbReference>
<dbReference type="Gene3D" id="3.40.1440.10">
    <property type="entry name" value="GIY-YIG endonuclease"/>
    <property type="match status" value="1"/>
</dbReference>
<accession>A0A0R1ZWZ6</accession>
<reference evidence="1 2" key="1">
    <citation type="journal article" date="2015" name="Genome Announc.">
        <title>Expanding the biotechnology potential of lactobacilli through comparative genomics of 213 strains and associated genera.</title>
        <authorList>
            <person name="Sun Z."/>
            <person name="Harris H.M."/>
            <person name="McCann A."/>
            <person name="Guo C."/>
            <person name="Argimon S."/>
            <person name="Zhang W."/>
            <person name="Yang X."/>
            <person name="Jeffery I.B."/>
            <person name="Cooney J.C."/>
            <person name="Kagawa T.F."/>
            <person name="Liu W."/>
            <person name="Song Y."/>
            <person name="Salvetti E."/>
            <person name="Wrobel A."/>
            <person name="Rasinkangas P."/>
            <person name="Parkhill J."/>
            <person name="Rea M.C."/>
            <person name="O'Sullivan O."/>
            <person name="Ritari J."/>
            <person name="Douillard F.P."/>
            <person name="Paul Ross R."/>
            <person name="Yang R."/>
            <person name="Briner A.E."/>
            <person name="Felis G.E."/>
            <person name="de Vos W.M."/>
            <person name="Barrangou R."/>
            <person name="Klaenhammer T.R."/>
            <person name="Caufield P.W."/>
            <person name="Cui Y."/>
            <person name="Zhang H."/>
            <person name="O'Toole P.W."/>
        </authorList>
    </citation>
    <scope>NUCLEOTIDE SEQUENCE [LARGE SCALE GENOMIC DNA]</scope>
    <source>
        <strain evidence="1 2">DSM 20505</strain>
    </source>
</reference>
<dbReference type="PATRIC" id="fig|1291052.5.peg.10"/>
<protein>
    <submittedName>
        <fullName evidence="1">Uncharacterized protein</fullName>
    </submittedName>
</protein>
<dbReference type="Proteomes" id="UP000051679">
    <property type="component" value="Unassembled WGS sequence"/>
</dbReference>
<organism evidence="1 2">
    <name type="scientific">Lacticaseibacillus sharpeae JCM 1186 = DSM 20505</name>
    <dbReference type="NCBI Taxonomy" id="1291052"/>
    <lineage>
        <taxon>Bacteria</taxon>
        <taxon>Bacillati</taxon>
        <taxon>Bacillota</taxon>
        <taxon>Bacilli</taxon>
        <taxon>Lactobacillales</taxon>
        <taxon>Lactobacillaceae</taxon>
        <taxon>Lacticaseibacillus</taxon>
    </lineage>
</organism>
<dbReference type="AlphaFoldDB" id="A0A0R1ZWZ6"/>
<name>A0A0R1ZWZ6_9LACO</name>
<sequence length="153" mass="17099">MAWEHTVFTTRRADEAQLQNAGTCPLAAVPAEGKVADYFLYVLQLGDGRMLVGVTNDPHSRMNDEYSGEGPTFTEQYGVAGLVSVQELGEMSYAMAAERADMKTLELMCKYSYHWVRGGRWQMDADDDVLQALSAQRTAIEDHYRIRIATLIA</sequence>
<gene>
    <name evidence="1" type="ORF">FC18_GL000009</name>
</gene>
<keyword evidence="2" id="KW-1185">Reference proteome</keyword>
<dbReference type="RefSeq" id="WP_054677456.1">
    <property type="nucleotide sequence ID" value="NZ_AYYO01000005.1"/>
</dbReference>
<dbReference type="EMBL" id="AYYO01000005">
    <property type="protein sequence ID" value="KRM56326.1"/>
    <property type="molecule type" value="Genomic_DNA"/>
</dbReference>
<comment type="caution">
    <text evidence="1">The sequence shown here is derived from an EMBL/GenBank/DDBJ whole genome shotgun (WGS) entry which is preliminary data.</text>
</comment>
<evidence type="ECO:0000313" key="2">
    <source>
        <dbReference type="Proteomes" id="UP000051679"/>
    </source>
</evidence>
<evidence type="ECO:0000313" key="1">
    <source>
        <dbReference type="EMBL" id="KRM56326.1"/>
    </source>
</evidence>